<evidence type="ECO:0000313" key="1">
    <source>
        <dbReference type="EMBL" id="CDL87104.1"/>
    </source>
</evidence>
<dbReference type="EMBL" id="CBXE010000480">
    <property type="protein sequence ID" value="CDL87104.1"/>
    <property type="molecule type" value="Genomic_DNA"/>
</dbReference>
<gene>
    <name evidence="1" type="ORF">XCR1_840064</name>
</gene>
<accession>W1J8Q9</accession>
<comment type="caution">
    <text evidence="1">The sequence shown here is derived from an EMBL/GenBank/DDBJ whole genome shotgun (WGS) entry which is preliminary data.</text>
</comment>
<dbReference type="Proteomes" id="UP000019197">
    <property type="component" value="Unassembled WGS sequence"/>
</dbReference>
<proteinExistence type="predicted"/>
<evidence type="ECO:0000313" key="2">
    <source>
        <dbReference type="Proteomes" id="UP000019197"/>
    </source>
</evidence>
<protein>
    <submittedName>
        <fullName evidence="1">Uncharacterized protein</fullName>
    </submittedName>
</protein>
<dbReference type="AlphaFoldDB" id="W1J8Q9"/>
<reference evidence="1 2" key="1">
    <citation type="submission" date="2013-11" db="EMBL/GenBank/DDBJ databases">
        <title>Draft genome sequence and annotation of the entomopathogenic bacterium, Xenorhabdus cabanillasi strain JM26.</title>
        <authorList>
            <person name="Gualtieri M."/>
            <person name="Ogier J.C."/>
            <person name="Pages S."/>
            <person name="Givaudan A."/>
            <person name="Gaudriault S."/>
        </authorList>
    </citation>
    <scope>NUCLEOTIDE SEQUENCE [LARGE SCALE GENOMIC DNA]</scope>
    <source>
        <strain evidence="1 2">JM26</strain>
    </source>
</reference>
<organism evidence="1 2">
    <name type="scientific">Xenorhabdus cabanillasii JM26</name>
    <dbReference type="NCBI Taxonomy" id="1427517"/>
    <lineage>
        <taxon>Bacteria</taxon>
        <taxon>Pseudomonadati</taxon>
        <taxon>Pseudomonadota</taxon>
        <taxon>Gammaproteobacteria</taxon>
        <taxon>Enterobacterales</taxon>
        <taxon>Morganellaceae</taxon>
        <taxon>Xenorhabdus</taxon>
    </lineage>
</organism>
<sequence length="75" mass="8254">MNAKPANRRVFLCCHGSGCCWRFFGVVGDVLGSSAKGVYADDTQRFGSGIAGLEIMEELEHTALHHQRINVFQVD</sequence>
<name>W1J8Q9_9GAMM</name>